<comment type="caution">
    <text evidence="2">The sequence shown here is derived from an EMBL/GenBank/DDBJ whole genome shotgun (WGS) entry which is preliminary data.</text>
</comment>
<evidence type="ECO:0000313" key="3">
    <source>
        <dbReference type="Proteomes" id="UP000003688"/>
    </source>
</evidence>
<gene>
    <name evidence="2" type="ORF">Cflav_PD1991</name>
</gene>
<dbReference type="InterPro" id="IPR002686">
    <property type="entry name" value="Transposase_17"/>
</dbReference>
<name>B9XN22_PEDPL</name>
<dbReference type="GO" id="GO:0004803">
    <property type="term" value="F:transposase activity"/>
    <property type="evidence" value="ECO:0007669"/>
    <property type="project" value="InterPro"/>
</dbReference>
<dbReference type="RefSeq" id="WP_007417211.1">
    <property type="nucleotide sequence ID" value="NZ_ABOX02000037.1"/>
</dbReference>
<dbReference type="InterPro" id="IPR052715">
    <property type="entry name" value="RAYT_transposase"/>
</dbReference>
<organism evidence="2 3">
    <name type="scientific">Pedosphaera parvula (strain Ellin514)</name>
    <dbReference type="NCBI Taxonomy" id="320771"/>
    <lineage>
        <taxon>Bacteria</taxon>
        <taxon>Pseudomonadati</taxon>
        <taxon>Verrucomicrobiota</taxon>
        <taxon>Pedosphaerae</taxon>
        <taxon>Pedosphaerales</taxon>
        <taxon>Pedosphaeraceae</taxon>
        <taxon>Pedosphaera</taxon>
    </lineage>
</organism>
<dbReference type="PANTHER" id="PTHR36966:SF1">
    <property type="entry name" value="REP-ASSOCIATED TYROSINE TRANSPOSASE"/>
    <property type="match status" value="1"/>
</dbReference>
<dbReference type="Proteomes" id="UP000003688">
    <property type="component" value="Unassembled WGS sequence"/>
</dbReference>
<protein>
    <recommendedName>
        <fullName evidence="1">Transposase IS200-like domain-containing protein</fullName>
    </recommendedName>
</protein>
<sequence>MELPVRKKLPHTIPQWVPEGSWFFLTIKCVPPGKNQLCRADTGDAVLASMKHNHEKLAWHCRLCLLMPDHVHAIISFPPDPGMVTAVKLWKKYVAGTHGVDWQRDFVDHRLRNHHELAEKTSYILMNPVRKALCERAEDWIWVYRPKDRLPPR</sequence>
<dbReference type="Gene3D" id="3.30.70.1290">
    <property type="entry name" value="Transposase IS200-like"/>
    <property type="match status" value="1"/>
</dbReference>
<accession>B9XN22</accession>
<keyword evidence="3" id="KW-1185">Reference proteome</keyword>
<dbReference type="SUPFAM" id="SSF143422">
    <property type="entry name" value="Transposase IS200-like"/>
    <property type="match status" value="1"/>
</dbReference>
<dbReference type="STRING" id="320771.Cflav_PD1991"/>
<dbReference type="GO" id="GO:0006313">
    <property type="term" value="P:DNA transposition"/>
    <property type="evidence" value="ECO:0007669"/>
    <property type="project" value="InterPro"/>
</dbReference>
<dbReference type="AlphaFoldDB" id="B9XN22"/>
<evidence type="ECO:0000313" key="2">
    <source>
        <dbReference type="EMBL" id="EEF58818.1"/>
    </source>
</evidence>
<dbReference type="PANTHER" id="PTHR36966">
    <property type="entry name" value="REP-ASSOCIATED TYROSINE TRANSPOSASE"/>
    <property type="match status" value="1"/>
</dbReference>
<dbReference type="EMBL" id="ABOX02000037">
    <property type="protein sequence ID" value="EEF58818.1"/>
    <property type="molecule type" value="Genomic_DNA"/>
</dbReference>
<dbReference type="GO" id="GO:0043565">
    <property type="term" value="F:sequence-specific DNA binding"/>
    <property type="evidence" value="ECO:0007669"/>
    <property type="project" value="TreeGrafter"/>
</dbReference>
<dbReference type="InterPro" id="IPR036515">
    <property type="entry name" value="Transposase_17_sf"/>
</dbReference>
<evidence type="ECO:0000259" key="1">
    <source>
        <dbReference type="SMART" id="SM01321"/>
    </source>
</evidence>
<proteinExistence type="predicted"/>
<dbReference type="SMART" id="SM01321">
    <property type="entry name" value="Y1_Tnp"/>
    <property type="match status" value="1"/>
</dbReference>
<reference evidence="2 3" key="1">
    <citation type="journal article" date="2011" name="J. Bacteriol.">
        <title>Genome sequence of 'Pedosphaera parvula' Ellin514, an aerobic Verrucomicrobial isolate from pasture soil.</title>
        <authorList>
            <person name="Kant R."/>
            <person name="van Passel M.W."/>
            <person name="Sangwan P."/>
            <person name="Palva A."/>
            <person name="Lucas S."/>
            <person name="Copeland A."/>
            <person name="Lapidus A."/>
            <person name="Glavina Del Rio T."/>
            <person name="Dalin E."/>
            <person name="Tice H."/>
            <person name="Bruce D."/>
            <person name="Goodwin L."/>
            <person name="Pitluck S."/>
            <person name="Chertkov O."/>
            <person name="Larimer F.W."/>
            <person name="Land M.L."/>
            <person name="Hauser L."/>
            <person name="Brettin T.S."/>
            <person name="Detter J.C."/>
            <person name="Han S."/>
            <person name="de Vos W.M."/>
            <person name="Janssen P.H."/>
            <person name="Smidt H."/>
        </authorList>
    </citation>
    <scope>NUCLEOTIDE SEQUENCE [LARGE SCALE GENOMIC DNA]</scope>
    <source>
        <strain evidence="2 3">Ellin514</strain>
    </source>
</reference>
<feature type="domain" description="Transposase IS200-like" evidence="1">
    <location>
        <begin position="18"/>
        <end position="127"/>
    </location>
</feature>
<dbReference type="OrthoDB" id="9815389at2"/>